<keyword evidence="5" id="KW-0317">Glutathione biosynthesis</keyword>
<keyword evidence="11" id="KW-1133">Transmembrane helix</keyword>
<feature type="domain" description="ATPase" evidence="12">
    <location>
        <begin position="179"/>
        <end position="396"/>
    </location>
</feature>
<evidence type="ECO:0000313" key="15">
    <source>
        <dbReference type="Proteomes" id="UP000247702"/>
    </source>
</evidence>
<keyword evidence="15" id="KW-1185">Reference proteome</keyword>
<evidence type="ECO:0000256" key="4">
    <source>
        <dbReference type="ARBA" id="ARBA00022598"/>
    </source>
</evidence>
<dbReference type="PANTHER" id="PTHR11164">
    <property type="entry name" value="GLUTAMATE CYSTEINE LIGASE"/>
    <property type="match status" value="1"/>
</dbReference>
<dbReference type="Pfam" id="PF03074">
    <property type="entry name" value="GCS"/>
    <property type="match status" value="1"/>
</dbReference>
<dbReference type="FunFam" id="3.30.590.50:FF:000001">
    <property type="entry name" value="Glutamate-cysteine ligase Gcs1"/>
    <property type="match status" value="1"/>
</dbReference>
<dbReference type="SUPFAM" id="SSF52540">
    <property type="entry name" value="P-loop containing nucleoside triphosphate hydrolases"/>
    <property type="match status" value="1"/>
</dbReference>
<evidence type="ECO:0000256" key="3">
    <source>
        <dbReference type="ARBA" id="ARBA00012220"/>
    </source>
</evidence>
<evidence type="ECO:0000256" key="7">
    <source>
        <dbReference type="ARBA" id="ARBA00022840"/>
    </source>
</evidence>
<evidence type="ECO:0000256" key="5">
    <source>
        <dbReference type="ARBA" id="ARBA00022684"/>
    </source>
</evidence>
<feature type="transmembrane region" description="Helical" evidence="11">
    <location>
        <begin position="130"/>
        <end position="151"/>
    </location>
</feature>
<feature type="domain" description="AAA protein C-terminal winged helix" evidence="13">
    <location>
        <begin position="425"/>
        <end position="529"/>
    </location>
</feature>
<name>A0A2Z6SGU1_9GLOM</name>
<dbReference type="GO" id="GO:0005524">
    <property type="term" value="F:ATP binding"/>
    <property type="evidence" value="ECO:0007669"/>
    <property type="project" value="UniProtKB-KW"/>
</dbReference>
<dbReference type="EMBL" id="BEXD01004287">
    <property type="protein sequence ID" value="GBC09292.1"/>
    <property type="molecule type" value="Genomic_DNA"/>
</dbReference>
<dbReference type="EC" id="6.3.2.2" evidence="3"/>
<feature type="transmembrane region" description="Helical" evidence="11">
    <location>
        <begin position="1044"/>
        <end position="1066"/>
    </location>
</feature>
<keyword evidence="11" id="KW-0472">Membrane</keyword>
<protein>
    <recommendedName>
        <fullName evidence="3">glutamate--cysteine ligase</fullName>
        <ecNumber evidence="3">6.3.2.2</ecNumber>
    </recommendedName>
    <alternativeName>
        <fullName evidence="9">Gamma-ECS</fullName>
    </alternativeName>
    <alternativeName>
        <fullName evidence="8">Gamma-glutamylcysteine synthetase</fullName>
    </alternativeName>
</protein>
<reference evidence="14 15" key="1">
    <citation type="submission" date="2017-11" db="EMBL/GenBank/DDBJ databases">
        <title>The genome of Rhizophagus clarus HR1 reveals common genetic basis of auxotrophy among arbuscular mycorrhizal fungi.</title>
        <authorList>
            <person name="Kobayashi Y."/>
        </authorList>
    </citation>
    <scope>NUCLEOTIDE SEQUENCE [LARGE SCALE GENOMIC DNA]</scope>
    <source>
        <strain evidence="14 15">HR1</strain>
    </source>
</reference>
<evidence type="ECO:0000256" key="2">
    <source>
        <dbReference type="ARBA" id="ARBA00008100"/>
    </source>
</evidence>
<feature type="region of interest" description="Disordered" evidence="10">
    <location>
        <begin position="89"/>
        <end position="122"/>
    </location>
</feature>
<evidence type="ECO:0000256" key="8">
    <source>
        <dbReference type="ARBA" id="ARBA00030585"/>
    </source>
</evidence>
<evidence type="ECO:0000256" key="10">
    <source>
        <dbReference type="SAM" id="MobiDB-lite"/>
    </source>
</evidence>
<dbReference type="InterPro" id="IPR027417">
    <property type="entry name" value="P-loop_NTPase"/>
</dbReference>
<dbReference type="UniPathway" id="UPA00142">
    <property type="reaction ID" value="UER00209"/>
</dbReference>
<dbReference type="Gene3D" id="3.30.590.50">
    <property type="match status" value="2"/>
</dbReference>
<dbReference type="GO" id="GO:0004357">
    <property type="term" value="F:glutamate-cysteine ligase activity"/>
    <property type="evidence" value="ECO:0007669"/>
    <property type="project" value="UniProtKB-EC"/>
</dbReference>
<evidence type="ECO:0000256" key="11">
    <source>
        <dbReference type="SAM" id="Phobius"/>
    </source>
</evidence>
<evidence type="ECO:0000256" key="1">
    <source>
        <dbReference type="ARBA" id="ARBA00005006"/>
    </source>
</evidence>
<dbReference type="FunFam" id="3.30.590.50:FF:000002">
    <property type="entry name" value="Glutamate--cysteine ligase catalytic subunit"/>
    <property type="match status" value="1"/>
</dbReference>
<accession>A0A2Z6SGU1</accession>
<evidence type="ECO:0000256" key="6">
    <source>
        <dbReference type="ARBA" id="ARBA00022741"/>
    </source>
</evidence>
<dbReference type="STRING" id="94130.A0A2Z6SGU1"/>
<dbReference type="Pfam" id="PF24913">
    <property type="entry name" value="WHD_AAA_fung"/>
    <property type="match status" value="1"/>
</dbReference>
<keyword evidence="6" id="KW-0547">Nucleotide-binding</keyword>
<dbReference type="InterPro" id="IPR011579">
    <property type="entry name" value="ATPase_dom"/>
</dbReference>
<dbReference type="Pfam" id="PF01637">
    <property type="entry name" value="ATPase_2"/>
    <property type="match status" value="1"/>
</dbReference>
<gene>
    <name evidence="14" type="ORF">RclHR1_08750001</name>
</gene>
<dbReference type="Proteomes" id="UP000247702">
    <property type="component" value="Unassembled WGS sequence"/>
</dbReference>
<keyword evidence="7" id="KW-0067">ATP-binding</keyword>
<keyword evidence="11" id="KW-0812">Transmembrane</keyword>
<comment type="similarity">
    <text evidence="2">Belongs to the glutamate--cysteine ligase type 3 family.</text>
</comment>
<dbReference type="InterPro" id="IPR056808">
    <property type="entry name" value="HTH_AAA"/>
</dbReference>
<dbReference type="SUPFAM" id="SSF55931">
    <property type="entry name" value="Glutamine synthetase/guanido kinase"/>
    <property type="match status" value="1"/>
</dbReference>
<dbReference type="AlphaFoldDB" id="A0A2Z6SGU1"/>
<comment type="pathway">
    <text evidence="1">Sulfur metabolism; glutathione biosynthesis; glutathione from L-cysteine and L-glutamate: step 1/2.</text>
</comment>
<dbReference type="InterPro" id="IPR014746">
    <property type="entry name" value="Gln_synth/guanido_kin_cat_dom"/>
</dbReference>
<evidence type="ECO:0000313" key="14">
    <source>
        <dbReference type="EMBL" id="GBC09292.1"/>
    </source>
</evidence>
<evidence type="ECO:0000259" key="13">
    <source>
        <dbReference type="Pfam" id="PF24913"/>
    </source>
</evidence>
<dbReference type="PANTHER" id="PTHR11164:SF0">
    <property type="entry name" value="GLUTAMATE--CYSTEINE LIGASE CATALYTIC SUBUNIT"/>
    <property type="match status" value="1"/>
</dbReference>
<organism evidence="14 15">
    <name type="scientific">Rhizophagus clarus</name>
    <dbReference type="NCBI Taxonomy" id="94130"/>
    <lineage>
        <taxon>Eukaryota</taxon>
        <taxon>Fungi</taxon>
        <taxon>Fungi incertae sedis</taxon>
        <taxon>Mucoromycota</taxon>
        <taxon>Glomeromycotina</taxon>
        <taxon>Glomeromycetes</taxon>
        <taxon>Glomerales</taxon>
        <taxon>Glomeraceae</taxon>
        <taxon>Rhizophagus</taxon>
    </lineage>
</organism>
<dbReference type="InterPro" id="IPR004308">
    <property type="entry name" value="GCS"/>
</dbReference>
<proteinExistence type="inferred from homology"/>
<dbReference type="GO" id="GO:0017109">
    <property type="term" value="C:glutamate-cysteine ligase complex"/>
    <property type="evidence" value="ECO:0007669"/>
    <property type="project" value="TreeGrafter"/>
</dbReference>
<dbReference type="GO" id="GO:0006750">
    <property type="term" value="P:glutathione biosynthetic process"/>
    <property type="evidence" value="ECO:0007669"/>
    <property type="project" value="UniProtKB-UniPathway"/>
</dbReference>
<evidence type="ECO:0000259" key="12">
    <source>
        <dbReference type="Pfam" id="PF01637"/>
    </source>
</evidence>
<evidence type="ECO:0000256" key="9">
    <source>
        <dbReference type="ARBA" id="ARBA00032122"/>
    </source>
</evidence>
<dbReference type="Gene3D" id="3.40.50.300">
    <property type="entry name" value="P-loop containing nucleotide triphosphate hydrolases"/>
    <property type="match status" value="1"/>
</dbReference>
<sequence>MFHFNRVTKFQLHNLILKEYYLTRLYSTNKKNSTTLVSRLDKLKFSLINDKSPILLQKRNLNQDTNAAGVWDPFPDPFQPIVEYSAETALGDDDDEKHDPKKKKRLMGKAGTHPLPPPRQSFMSPRVMDAVLTTVMGLAAVGLGGVFYQAWYEWNEKHKVMLAFTKPAPLLKSRTSDSFFAREEQKKIARIVAGHGTAKYYLIVGERGTGKTQLILNAMEKVGHYGVVFCDAHSDSEIFKTRLGKTLNYMYREDYVGQLFAREAPERGSALLDVEKALNMVETVAIKYSRRRGRPLVLIINNIHSFKDDEEGEDLLELLQQRAESWAASRLVTMIFNTDDYSVYERMKRDASRMDTIRISELSYDDAIRLLKEKRRGRETDEEIEDIIRNRIGGRLSYVNRLGREENINDTASLLESEEKSWIISRIGLIPDFEETAFDDQKYASCAWKLIRALVKSEEKKLPVNECRIITGNPKWIEMLDHDNIIMIDDHNNVKADSKILQNIFEVEVNSEGFDDLLSNVCERVEEVDKEQRTRELIWSRKNDQVQETQFAFFSLKLFFKDLNSKVINKAILDFRYKKFGFVFLLNLTMGLLSLGTPLPWEEAKNYADYIRQHGIKQFLWIYHKLKDKRKDCLLWGDEVEYMVIAFDEENKNAKLSLRLYEILNELQKEEEAALNNPDADKMIKTSWKPEYGAYMLEGTPGVPYGGTLKDLLQVESNMKFRRQLAAKYMKPNEVPITITSFPRLGCQGQFLEPHYEPKGEASRSLFVPDEIINPHARFPTLTANIRKRRGSKVAINMPIFHDIKTPKPFIDPTISNRNLFPEDREAAEGMALPDHIYMDAMVFGMGCCCLQITFQACNIEEARRLYDQLANMGPIMLALTAAAPIYRGYLSDVDCRWNVIADSVDDRTKEERGLEPLKNNRFVINKSRYDSIDCYISTDKTLKPEYNDLDLVYDEEICKNLMDNGIDELLARHVAHLFIRDPLVIFKESLEDQNDENVSDHFENIQSTNWQTMRFKPPPPNSNIGWRVEFRSMEIQITDFENAAFAVFIVLLTRAILSYGLNFYIPISKVDENMKIAHKRDAVLNEKFWFRKNVFEKNIIMHDGYKNVDNDYTSTQQQNAHNYNNSLDNIPNSIEDEYEQMSIDNIINGDDDKFPGLITLINRYLESINIDIESRCILGKYLEFVKKKAKVLVYLQTKNILEIIYRFYYKH</sequence>
<keyword evidence="4" id="KW-0436">Ligase</keyword>
<comment type="caution">
    <text evidence="14">The sequence shown here is derived from an EMBL/GenBank/DDBJ whole genome shotgun (WGS) entry which is preliminary data.</text>
</comment>